<proteinExistence type="predicted"/>
<name>A0A1S7Q7E6_9HYPH</name>
<dbReference type="Proteomes" id="UP000191988">
    <property type="component" value="Unassembled WGS sequence"/>
</dbReference>
<dbReference type="EMBL" id="FBWK01000037">
    <property type="protein sequence ID" value="CUX32507.1"/>
    <property type="molecule type" value="Genomic_DNA"/>
</dbReference>
<accession>A0A1S7Q7E6</accession>
<evidence type="ECO:0000313" key="2">
    <source>
        <dbReference type="Proteomes" id="UP000191988"/>
    </source>
</evidence>
<gene>
    <name evidence="1" type="ORF">AGR3A_Cc420026</name>
</gene>
<sequence>MLRSIELAWSVPLKGGNSSGYAATPALQRPEWRNRCRHITMTRVPTFTRS</sequence>
<reference evidence="2" key="1">
    <citation type="submission" date="2016-01" db="EMBL/GenBank/DDBJ databases">
        <authorList>
            <person name="Regsiter A."/>
            <person name="william w."/>
        </authorList>
    </citation>
    <scope>NUCLEOTIDE SEQUENCE [LARGE SCALE GENOMIC DNA]</scope>
    <source>
        <strain evidence="2">CFBP 6623</strain>
    </source>
</reference>
<organism evidence="1 2">
    <name type="scientific">Agrobacterium tomkonis CFBP 6623</name>
    <dbReference type="NCBI Taxonomy" id="1183432"/>
    <lineage>
        <taxon>Bacteria</taxon>
        <taxon>Pseudomonadati</taxon>
        <taxon>Pseudomonadota</taxon>
        <taxon>Alphaproteobacteria</taxon>
        <taxon>Hyphomicrobiales</taxon>
        <taxon>Rhizobiaceae</taxon>
        <taxon>Rhizobium/Agrobacterium group</taxon>
        <taxon>Agrobacterium</taxon>
        <taxon>Agrobacterium tumefaciens complex</taxon>
    </lineage>
</organism>
<keyword evidence="2" id="KW-1185">Reference proteome</keyword>
<dbReference type="AlphaFoldDB" id="A0A1S7Q7E6"/>
<protein>
    <submittedName>
        <fullName evidence="1">Uncharacterized protein</fullName>
    </submittedName>
</protein>
<evidence type="ECO:0000313" key="1">
    <source>
        <dbReference type="EMBL" id="CUX32507.1"/>
    </source>
</evidence>